<evidence type="ECO:0000259" key="1">
    <source>
        <dbReference type="Pfam" id="PF02010"/>
    </source>
</evidence>
<dbReference type="KEGG" id="tet:TTHERM_02159680"/>
<dbReference type="PANTHER" id="PTHR15332:SF175">
    <property type="entry name" value="PROPROTEIN CONVERTASE SUBTILISIN_KEXIN TYPE 5-LIKE"/>
    <property type="match status" value="1"/>
</dbReference>
<dbReference type="GeneID" id="7845386"/>
<dbReference type="HOGENOM" id="CLU_864622_0_0_1"/>
<name>Q225U4_TETTS</name>
<evidence type="ECO:0000313" key="2">
    <source>
        <dbReference type="EMBL" id="EAR81060.2"/>
    </source>
</evidence>
<dbReference type="InterPro" id="IPR002859">
    <property type="entry name" value="PKD/REJ-like"/>
</dbReference>
<dbReference type="InParanoid" id="Q225U4"/>
<proteinExistence type="predicted"/>
<dbReference type="OrthoDB" id="6730643at2759"/>
<dbReference type="EMBL" id="GG662937">
    <property type="protein sequence ID" value="EAR81060.2"/>
    <property type="molecule type" value="Genomic_DNA"/>
</dbReference>
<sequence>MKFKIKLPFQVLLLPGSARVYQVKIAFAMTTIIKQFKQIKGQAQSLSLKETSSPIASQFQQQKDKKKKELDIPPLIVLQPPQQQNQKINLNQDLNFVIQYGSNISSDILSYAGALLYKNKIVGAIKFDYYQVKFRIWSYFQNIDPSIPTVQVRFSVYNPSYVMPSLATITLLINIPPKNCILSISPNQGVALQTIFSIKFSNCVDEDSPLTYQFFYYNNQADYELELDSPWNISRRLIKDQTTSYVMNTTLPQGSLVIMSQVMDSQLGISNSTLTIQVNGQNETEDNYYQLVDQLIKQAQFKQKQTTFGILENQ</sequence>
<reference evidence="3" key="1">
    <citation type="journal article" date="2006" name="PLoS Biol.">
        <title>Macronuclear genome sequence of the ciliate Tetrahymena thermophila, a model eukaryote.</title>
        <authorList>
            <person name="Eisen J.A."/>
            <person name="Coyne R.S."/>
            <person name="Wu M."/>
            <person name="Wu D."/>
            <person name="Thiagarajan M."/>
            <person name="Wortman J.R."/>
            <person name="Badger J.H."/>
            <person name="Ren Q."/>
            <person name="Amedeo P."/>
            <person name="Jones K.M."/>
            <person name="Tallon L.J."/>
            <person name="Delcher A.L."/>
            <person name="Salzberg S.L."/>
            <person name="Silva J.C."/>
            <person name="Haas B.J."/>
            <person name="Majoros W.H."/>
            <person name="Farzad M."/>
            <person name="Carlton J.M."/>
            <person name="Smith R.K. Jr."/>
            <person name="Garg J."/>
            <person name="Pearlman R.E."/>
            <person name="Karrer K.M."/>
            <person name="Sun L."/>
            <person name="Manning G."/>
            <person name="Elde N.C."/>
            <person name="Turkewitz A.P."/>
            <person name="Asai D.J."/>
            <person name="Wilkes D.E."/>
            <person name="Wang Y."/>
            <person name="Cai H."/>
            <person name="Collins K."/>
            <person name="Stewart B.A."/>
            <person name="Lee S.R."/>
            <person name="Wilamowska K."/>
            <person name="Weinberg Z."/>
            <person name="Ruzzo W.L."/>
            <person name="Wloga D."/>
            <person name="Gaertig J."/>
            <person name="Frankel J."/>
            <person name="Tsao C.-C."/>
            <person name="Gorovsky M.A."/>
            <person name="Keeling P.J."/>
            <person name="Waller R.F."/>
            <person name="Patron N.J."/>
            <person name="Cherry J.M."/>
            <person name="Stover N.A."/>
            <person name="Krieger C.J."/>
            <person name="del Toro C."/>
            <person name="Ryder H.F."/>
            <person name="Williamson S.C."/>
            <person name="Barbeau R.A."/>
            <person name="Hamilton E.P."/>
            <person name="Orias E."/>
        </authorList>
    </citation>
    <scope>NUCLEOTIDE SEQUENCE [LARGE SCALE GENOMIC DNA]</scope>
    <source>
        <strain evidence="3">SB210</strain>
    </source>
</reference>
<protein>
    <submittedName>
        <fullName evidence="2">REJ domain protein</fullName>
    </submittedName>
</protein>
<evidence type="ECO:0000313" key="3">
    <source>
        <dbReference type="Proteomes" id="UP000009168"/>
    </source>
</evidence>
<dbReference type="AlphaFoldDB" id="Q225U4"/>
<keyword evidence="3" id="KW-1185">Reference proteome</keyword>
<dbReference type="Pfam" id="PF02010">
    <property type="entry name" value="REJ"/>
    <property type="match status" value="1"/>
</dbReference>
<organism evidence="2 3">
    <name type="scientific">Tetrahymena thermophila (strain SB210)</name>
    <dbReference type="NCBI Taxonomy" id="312017"/>
    <lineage>
        <taxon>Eukaryota</taxon>
        <taxon>Sar</taxon>
        <taxon>Alveolata</taxon>
        <taxon>Ciliophora</taxon>
        <taxon>Intramacronucleata</taxon>
        <taxon>Oligohymenophorea</taxon>
        <taxon>Hymenostomatida</taxon>
        <taxon>Tetrahymenina</taxon>
        <taxon>Tetrahymenidae</taxon>
        <taxon>Tetrahymena</taxon>
    </lineage>
</organism>
<feature type="domain" description="PKD/REJ-like" evidence="1">
    <location>
        <begin position="71"/>
        <end position="303"/>
    </location>
</feature>
<dbReference type="RefSeq" id="XP_001028723.2">
    <property type="nucleotide sequence ID" value="XM_001028723.2"/>
</dbReference>
<gene>
    <name evidence="2" type="ORF">TTHERM_02159680</name>
</gene>
<dbReference type="Proteomes" id="UP000009168">
    <property type="component" value="Unassembled WGS sequence"/>
</dbReference>
<accession>Q225U4</accession>
<dbReference type="PANTHER" id="PTHR15332">
    <property type="entry name" value="PROPROTEIN CONVERTASE SUBTILISIN_KEXIN TYPE 5-LIKE"/>
    <property type="match status" value="1"/>
</dbReference>